<evidence type="ECO:0000256" key="3">
    <source>
        <dbReference type="ARBA" id="ARBA00023163"/>
    </source>
</evidence>
<reference evidence="7 8" key="1">
    <citation type="submission" date="2024-09" db="EMBL/GenBank/DDBJ databases">
        <authorList>
            <person name="Sun Q."/>
            <person name="Mori K."/>
        </authorList>
    </citation>
    <scope>NUCLEOTIDE SEQUENCE [LARGE SCALE GENOMIC DNA]</scope>
    <source>
        <strain evidence="7 8">CCM 7468</strain>
    </source>
</reference>
<accession>A0ABV6IW60</accession>
<proteinExistence type="predicted"/>
<feature type="DNA-binding region" description="H-T-H motif" evidence="4">
    <location>
        <begin position="28"/>
        <end position="47"/>
    </location>
</feature>
<evidence type="ECO:0000256" key="2">
    <source>
        <dbReference type="ARBA" id="ARBA00023125"/>
    </source>
</evidence>
<dbReference type="InterPro" id="IPR050109">
    <property type="entry name" value="HTH-type_TetR-like_transc_reg"/>
</dbReference>
<evidence type="ECO:0000256" key="4">
    <source>
        <dbReference type="PROSITE-ProRule" id="PRU00335"/>
    </source>
</evidence>
<dbReference type="PANTHER" id="PTHR30055">
    <property type="entry name" value="HTH-TYPE TRANSCRIPTIONAL REGULATOR RUTR"/>
    <property type="match status" value="1"/>
</dbReference>
<dbReference type="Gene3D" id="1.10.357.10">
    <property type="entry name" value="Tetracycline Repressor, domain 2"/>
    <property type="match status" value="1"/>
</dbReference>
<evidence type="ECO:0000313" key="7">
    <source>
        <dbReference type="EMBL" id="MFC0387852.1"/>
    </source>
</evidence>
<feature type="domain" description="HTH tetR-type" evidence="6">
    <location>
        <begin position="5"/>
        <end position="65"/>
    </location>
</feature>
<name>A0ABV6IW60_9PROT</name>
<dbReference type="Pfam" id="PF00440">
    <property type="entry name" value="TetR_N"/>
    <property type="match status" value="1"/>
</dbReference>
<dbReference type="PROSITE" id="PS50977">
    <property type="entry name" value="HTH_TETR_2"/>
    <property type="match status" value="1"/>
</dbReference>
<feature type="compositionally biased region" description="Low complexity" evidence="5">
    <location>
        <begin position="148"/>
        <end position="160"/>
    </location>
</feature>
<keyword evidence="1" id="KW-0805">Transcription regulation</keyword>
<dbReference type="PANTHER" id="PTHR30055:SF234">
    <property type="entry name" value="HTH-TYPE TRANSCRIPTIONAL REGULATOR BETI"/>
    <property type="match status" value="1"/>
</dbReference>
<feature type="region of interest" description="Disordered" evidence="5">
    <location>
        <begin position="140"/>
        <end position="166"/>
    </location>
</feature>
<evidence type="ECO:0000256" key="5">
    <source>
        <dbReference type="SAM" id="MobiDB-lite"/>
    </source>
</evidence>
<keyword evidence="8" id="KW-1185">Reference proteome</keyword>
<organism evidence="7 8">
    <name type="scientific">Muricoccus vinaceus</name>
    <dbReference type="NCBI Taxonomy" id="424704"/>
    <lineage>
        <taxon>Bacteria</taxon>
        <taxon>Pseudomonadati</taxon>
        <taxon>Pseudomonadota</taxon>
        <taxon>Alphaproteobacteria</taxon>
        <taxon>Acetobacterales</taxon>
        <taxon>Roseomonadaceae</taxon>
        <taxon>Muricoccus</taxon>
    </lineage>
</organism>
<dbReference type="SUPFAM" id="SSF46689">
    <property type="entry name" value="Homeodomain-like"/>
    <property type="match status" value="1"/>
</dbReference>
<evidence type="ECO:0000313" key="8">
    <source>
        <dbReference type="Proteomes" id="UP001589789"/>
    </source>
</evidence>
<evidence type="ECO:0000256" key="1">
    <source>
        <dbReference type="ARBA" id="ARBA00023015"/>
    </source>
</evidence>
<keyword evidence="2 4" id="KW-0238">DNA-binding</keyword>
<dbReference type="Proteomes" id="UP001589789">
    <property type="component" value="Unassembled WGS sequence"/>
</dbReference>
<keyword evidence="3" id="KW-0804">Transcription</keyword>
<dbReference type="EMBL" id="JBHLVZ010000070">
    <property type="protein sequence ID" value="MFC0387852.1"/>
    <property type="molecule type" value="Genomic_DNA"/>
</dbReference>
<gene>
    <name evidence="7" type="ORF">ACFFIC_20230</name>
</gene>
<sequence>MARYESKREQIEAAAMRLFAERGVDAVSMRDIGAACGISGPGALSHFGSKHALVATLFAGGSSGYAGRIREATPAAGPFRERLLAVIATVLKLHDEDHDRFRFLVLRQHDHLASIPRDCANPIEVIRALIEGGMAAGEIPNAIPTSPPSRSSASSCSRRPVGFTAA</sequence>
<dbReference type="PRINTS" id="PR00455">
    <property type="entry name" value="HTHTETR"/>
</dbReference>
<comment type="caution">
    <text evidence="7">The sequence shown here is derived from an EMBL/GenBank/DDBJ whole genome shotgun (WGS) entry which is preliminary data.</text>
</comment>
<evidence type="ECO:0000259" key="6">
    <source>
        <dbReference type="PROSITE" id="PS50977"/>
    </source>
</evidence>
<dbReference type="InterPro" id="IPR001647">
    <property type="entry name" value="HTH_TetR"/>
</dbReference>
<dbReference type="InterPro" id="IPR009057">
    <property type="entry name" value="Homeodomain-like_sf"/>
</dbReference>
<protein>
    <submittedName>
        <fullName evidence="7">TetR/AcrR family transcriptional regulator</fullName>
    </submittedName>
</protein>
<dbReference type="RefSeq" id="WP_377053700.1">
    <property type="nucleotide sequence ID" value="NZ_JBHLVZ010000070.1"/>
</dbReference>